<dbReference type="NCBIfam" id="TIGR01760">
    <property type="entry name" value="tape_meas_TP901"/>
    <property type="match status" value="1"/>
</dbReference>
<feature type="transmembrane region" description="Helical" evidence="3">
    <location>
        <begin position="495"/>
        <end position="513"/>
    </location>
</feature>
<organism evidence="5">
    <name type="scientific">Myoviridae sp. ct1Js5</name>
    <dbReference type="NCBI Taxonomy" id="2826601"/>
    <lineage>
        <taxon>Viruses</taxon>
        <taxon>Duplodnaviria</taxon>
        <taxon>Heunggongvirae</taxon>
        <taxon>Uroviricota</taxon>
        <taxon>Caudoviricetes</taxon>
    </lineage>
</organism>
<feature type="transmembrane region" description="Helical" evidence="3">
    <location>
        <begin position="468"/>
        <end position="489"/>
    </location>
</feature>
<dbReference type="EMBL" id="BK014852">
    <property type="protein sequence ID" value="DAD78804.1"/>
    <property type="molecule type" value="Genomic_DNA"/>
</dbReference>
<evidence type="ECO:0000256" key="2">
    <source>
        <dbReference type="ARBA" id="ARBA00022612"/>
    </source>
</evidence>
<sequence length="692" mass="73743">MNNSFNFGINFNVAGGNDVSAIFVGLFKNIDILQAEITQINQTLNTFSENTTKAIEGVAKSVKESTNLSKLNFAAMLDFADRTATSLSSLSAPGIALEKNLAELSAITGVTGEGLKAIEMAARDTAKTFGTSAVDNVEAYKMMLSQLSPDIAKNSEAMKLMGENVNILSKQMGGDTIAATDVLNTSLNQFGVSMEDPIKAAKVMTEMMNVMSAAAQNGSAELPQIKQALEQVGMVAKTTGLSFAETNAYIQLLDQAGKKGSEGGVALRNVLTTLSEGRFTSKLAADGLKAAGISTDYLADSSIPLHERLKTLRKIQGDTALMTKVFGKENMAAAIALINTADEAEAMTQKIEGTNSAVEQAGVIMESAAEKNARITAQVEDFKIALFNATGGGIGYASVIGDITKEITNLAPLLRGLYNGITFLINAEKRAALWSGILSVKTAVWAGVTKAMAVAQGILNAVMNMNPIMRIVSAIALLIGYVVTAIKYFDSFGSTMLVLLGPIGMLISAFMMIKRHWDSIVEAFKSEGILGALKRIGLVLLDVIMHPLQKILGWVAELTGWQWATNAAGSVEEFRKNMNLVSDEEKANTKKEDDKPQEVTVVENKDSFDLTQNKPTVPTVGGVAATKTMNSTGVGGDKGKSENKVRNLSIGKMMDNFNVYMNTEKGIDKQQLLQAVREVLLTATADFAGAND</sequence>
<evidence type="ECO:0000259" key="4">
    <source>
        <dbReference type="Pfam" id="PF10145"/>
    </source>
</evidence>
<reference evidence="5" key="1">
    <citation type="journal article" date="2021" name="Proc. Natl. Acad. Sci. U.S.A.">
        <title>A Catalog of Tens of Thousands of Viruses from Human Metagenomes Reveals Hidden Associations with Chronic Diseases.</title>
        <authorList>
            <person name="Tisza M.J."/>
            <person name="Buck C.B."/>
        </authorList>
    </citation>
    <scope>NUCLEOTIDE SEQUENCE</scope>
    <source>
        <strain evidence="5">Ct1Js5</strain>
    </source>
</reference>
<evidence type="ECO:0000313" key="5">
    <source>
        <dbReference type="EMBL" id="DAD78804.1"/>
    </source>
</evidence>
<keyword evidence="2" id="KW-1188">Viral release from host cell</keyword>
<accession>A0A8S5M9A5</accession>
<proteinExistence type="predicted"/>
<name>A0A8S5M9A5_9CAUD</name>
<dbReference type="PANTHER" id="PTHR37813">
    <property type="entry name" value="FELS-2 PROPHAGE PROTEIN"/>
    <property type="match status" value="1"/>
</dbReference>
<evidence type="ECO:0000256" key="3">
    <source>
        <dbReference type="SAM" id="Phobius"/>
    </source>
</evidence>
<keyword evidence="1" id="KW-1245">Viral tail assembly</keyword>
<protein>
    <submittedName>
        <fullName evidence="5">Minor tail protein</fullName>
    </submittedName>
</protein>
<keyword evidence="3" id="KW-0472">Membrane</keyword>
<feature type="domain" description="Phage tail tape measure protein" evidence="4">
    <location>
        <begin position="123"/>
        <end position="327"/>
    </location>
</feature>
<evidence type="ECO:0000256" key="1">
    <source>
        <dbReference type="ARBA" id="ARBA00022465"/>
    </source>
</evidence>
<dbReference type="InterPro" id="IPR010090">
    <property type="entry name" value="Phage_tape_meas"/>
</dbReference>
<dbReference type="Pfam" id="PF10145">
    <property type="entry name" value="PhageMin_Tail"/>
    <property type="match status" value="1"/>
</dbReference>
<keyword evidence="3" id="KW-0812">Transmembrane</keyword>
<dbReference type="GO" id="GO:0098003">
    <property type="term" value="P:viral tail assembly"/>
    <property type="evidence" value="ECO:0007669"/>
    <property type="project" value="UniProtKB-KW"/>
</dbReference>
<dbReference type="PANTHER" id="PTHR37813:SF1">
    <property type="entry name" value="FELS-2 PROPHAGE PROTEIN"/>
    <property type="match status" value="1"/>
</dbReference>
<keyword evidence="3" id="KW-1133">Transmembrane helix</keyword>